<dbReference type="Gene3D" id="1.10.238.10">
    <property type="entry name" value="EF-hand"/>
    <property type="match status" value="1"/>
</dbReference>
<evidence type="ECO:0000256" key="1">
    <source>
        <dbReference type="ARBA" id="ARBA00022837"/>
    </source>
</evidence>
<keyword evidence="3" id="KW-0732">Signal</keyword>
<protein>
    <recommendedName>
        <fullName evidence="4">EF-hand domain-containing protein</fullName>
    </recommendedName>
</protein>
<name>A0A6U3RJ20_9STRA</name>
<dbReference type="SUPFAM" id="SSF47473">
    <property type="entry name" value="EF-hand"/>
    <property type="match status" value="1"/>
</dbReference>
<organism evidence="5">
    <name type="scientific">Ditylum brightwellii</name>
    <dbReference type="NCBI Taxonomy" id="49249"/>
    <lineage>
        <taxon>Eukaryota</taxon>
        <taxon>Sar</taxon>
        <taxon>Stramenopiles</taxon>
        <taxon>Ochrophyta</taxon>
        <taxon>Bacillariophyta</taxon>
        <taxon>Mediophyceae</taxon>
        <taxon>Lithodesmiophycidae</taxon>
        <taxon>Lithodesmiales</taxon>
        <taxon>Lithodesmiaceae</taxon>
        <taxon>Ditylum</taxon>
    </lineage>
</organism>
<feature type="signal peptide" evidence="3">
    <location>
        <begin position="1"/>
        <end position="20"/>
    </location>
</feature>
<evidence type="ECO:0000256" key="3">
    <source>
        <dbReference type="SAM" id="SignalP"/>
    </source>
</evidence>
<dbReference type="InterPro" id="IPR002048">
    <property type="entry name" value="EF_hand_dom"/>
</dbReference>
<proteinExistence type="predicted"/>
<feature type="domain" description="EF-hand" evidence="4">
    <location>
        <begin position="87"/>
        <end position="110"/>
    </location>
</feature>
<feature type="non-terminal residue" evidence="5">
    <location>
        <position position="417"/>
    </location>
</feature>
<keyword evidence="1" id="KW-0106">Calcium</keyword>
<gene>
    <name evidence="5" type="ORF">DBRI1063_LOCUS20967</name>
</gene>
<evidence type="ECO:0000313" key="5">
    <source>
        <dbReference type="EMBL" id="CAD9349484.1"/>
    </source>
</evidence>
<feature type="compositionally biased region" description="Basic residues" evidence="2">
    <location>
        <begin position="157"/>
        <end position="169"/>
    </location>
</feature>
<accession>A0A6U3RJ20</accession>
<reference evidence="5" key="1">
    <citation type="submission" date="2021-01" db="EMBL/GenBank/DDBJ databases">
        <authorList>
            <person name="Corre E."/>
            <person name="Pelletier E."/>
            <person name="Niang G."/>
            <person name="Scheremetjew M."/>
            <person name="Finn R."/>
            <person name="Kale V."/>
            <person name="Holt S."/>
            <person name="Cochrane G."/>
            <person name="Meng A."/>
            <person name="Brown T."/>
            <person name="Cohen L."/>
        </authorList>
    </citation>
    <scope>NUCLEOTIDE SEQUENCE</scope>
    <source>
        <strain evidence="5">Pop2</strain>
    </source>
</reference>
<dbReference type="AlphaFoldDB" id="A0A6U3RJ20"/>
<feature type="region of interest" description="Disordered" evidence="2">
    <location>
        <begin position="142"/>
        <end position="200"/>
    </location>
</feature>
<dbReference type="EMBL" id="HBGN01032445">
    <property type="protein sequence ID" value="CAD9349484.1"/>
    <property type="molecule type" value="Transcribed_RNA"/>
</dbReference>
<sequence length="417" mass="46591">MLRLLRSLPLLFLVSETSFAFQFIASSPSAKAVQKLSHAPSKRTNFLQMSPLTPEPSESVKDEFGVDKSNRNNVKKNAFFESCKSFLDLNKDGKIDAEDMKVLVSRLEKCFDINGDGKVDGKDAKAALSIVTLSSALFISPSPAQAKGGHGGGHSSSHSHHSSSRRRRSSGGYSSRYSDEEEHLPKYKRPNRQGSVSLDPRMCFDLPEDREIVEVLYENEFSGAYVQASVVDVQESKCKFTVQPLDNSATRTLSTDRNHNVYEARALAFFAVVLFDEDIMSKLKDDGFDLEFYKLSPPTPNTPRPDSGNFDGISSEWNNESKVSQEVRVTLRFEDDGIISGSGIDSIDGSYVLSGNWKDRNDGYLLRWKETYDDFDVEVKCEMTNVDGKVAINGTYKSSLGVRGNFKLDQKKKKLRF</sequence>
<dbReference type="PROSITE" id="PS50222">
    <property type="entry name" value="EF_HAND_2"/>
    <property type="match status" value="1"/>
</dbReference>
<dbReference type="PROSITE" id="PS00018">
    <property type="entry name" value="EF_HAND_1"/>
    <property type="match status" value="1"/>
</dbReference>
<evidence type="ECO:0000259" key="4">
    <source>
        <dbReference type="PROSITE" id="PS50222"/>
    </source>
</evidence>
<feature type="chain" id="PRO_5030160102" description="EF-hand domain-containing protein" evidence="3">
    <location>
        <begin position="21"/>
        <end position="417"/>
    </location>
</feature>
<feature type="region of interest" description="Disordered" evidence="2">
    <location>
        <begin position="46"/>
        <end position="65"/>
    </location>
</feature>
<dbReference type="GO" id="GO:0005509">
    <property type="term" value="F:calcium ion binding"/>
    <property type="evidence" value="ECO:0007669"/>
    <property type="project" value="InterPro"/>
</dbReference>
<evidence type="ECO:0000256" key="2">
    <source>
        <dbReference type="SAM" id="MobiDB-lite"/>
    </source>
</evidence>
<dbReference type="InterPro" id="IPR011992">
    <property type="entry name" value="EF-hand-dom_pair"/>
</dbReference>
<dbReference type="InterPro" id="IPR018247">
    <property type="entry name" value="EF_Hand_1_Ca_BS"/>
</dbReference>